<organism evidence="1">
    <name type="scientific">Brassica oleracea</name>
    <name type="common">Wild cabbage</name>
    <dbReference type="NCBI Taxonomy" id="3712"/>
    <lineage>
        <taxon>Eukaryota</taxon>
        <taxon>Viridiplantae</taxon>
        <taxon>Streptophyta</taxon>
        <taxon>Embryophyta</taxon>
        <taxon>Tracheophyta</taxon>
        <taxon>Spermatophyta</taxon>
        <taxon>Magnoliopsida</taxon>
        <taxon>eudicotyledons</taxon>
        <taxon>Gunneridae</taxon>
        <taxon>Pentapetalae</taxon>
        <taxon>rosids</taxon>
        <taxon>malvids</taxon>
        <taxon>Brassicales</taxon>
        <taxon>Brassicaceae</taxon>
        <taxon>Brassiceae</taxon>
        <taxon>Brassica</taxon>
    </lineage>
</organism>
<accession>A0A3P6EUW0</accession>
<evidence type="ECO:0000313" key="1">
    <source>
        <dbReference type="EMBL" id="VDD43658.1"/>
    </source>
</evidence>
<protein>
    <submittedName>
        <fullName evidence="1">Uncharacterized protein</fullName>
    </submittedName>
</protein>
<sequence>MSYDISCLESILIYNTFFDKSVDPWIMSRINRISLQEVSGTEAEIVFLSLRFRDGNT</sequence>
<dbReference type="EMBL" id="LR031877">
    <property type="protein sequence ID" value="VDD43658.1"/>
    <property type="molecule type" value="Genomic_DNA"/>
</dbReference>
<proteinExistence type="predicted"/>
<dbReference type="AlphaFoldDB" id="A0A3P6EUW0"/>
<name>A0A3P6EUW0_BRAOL</name>
<reference evidence="1" key="1">
    <citation type="submission" date="2018-11" db="EMBL/GenBank/DDBJ databases">
        <authorList>
            <consortium name="Genoscope - CEA"/>
            <person name="William W."/>
        </authorList>
    </citation>
    <scope>NUCLEOTIDE SEQUENCE</scope>
</reference>
<gene>
    <name evidence="1" type="ORF">BOLC5T31205H</name>
</gene>